<feature type="region of interest" description="Disordered" evidence="1">
    <location>
        <begin position="362"/>
        <end position="386"/>
    </location>
</feature>
<evidence type="ECO:0000256" key="1">
    <source>
        <dbReference type="SAM" id="MobiDB-lite"/>
    </source>
</evidence>
<protein>
    <submittedName>
        <fullName evidence="2">Uncharacterized protein</fullName>
    </submittedName>
</protein>
<evidence type="ECO:0000313" key="3">
    <source>
        <dbReference type="Proteomes" id="UP000230066"/>
    </source>
</evidence>
<name>A0A4E0S1U8_FASHE</name>
<feature type="region of interest" description="Disordered" evidence="1">
    <location>
        <begin position="84"/>
        <end position="115"/>
    </location>
</feature>
<feature type="compositionally biased region" description="Basic and acidic residues" evidence="1">
    <location>
        <begin position="362"/>
        <end position="384"/>
    </location>
</feature>
<feature type="compositionally biased region" description="Polar residues" evidence="1">
    <location>
        <begin position="92"/>
        <end position="107"/>
    </location>
</feature>
<sequence length="601" mass="67309">MSSSPNREKILLNLKWFVHRMVKSFEVKLLHTVSPTSNSVGRISPNSSSLSPLLWCPGETTYEADDAGELSLLRQLLEDQIRQGKRKASGKDSLSQNDLAIKKNTSNRNERSPLVKIRSLTNSPLFRRFSHSSGQNKTCLLSKSDQMEFPAIRDTGIYDDKLRTKMRAQSNPVNDKCNSSPQSPTDFSAWRKATSNQKTYIAHFFDMTSEVTRQKQLSAFAQQLCIVYEYQLGMLRGLNSIHSAADYVVDVILKALKLGKITSLSFDQLTPEILFDADLRPSTYSKCVKTCPLAVTNEQLNWRLGEMWTLPGLRHNEVGGENCHNLSIVTHFLSTSITGSGASRSDIYGYRNLILLMKHRSEESDLDDHPTDQENRQIEGEKLTGKPRGRSLVSEYFFDIIPTDYLTISGSKVRVGSRHDTPDSPNSAVGSSSAESTKNSQQTLQSHASPEGNTPHASRKTTVSSGTSTIRQHLHRAYRPVFFVIFNRPSVIEHLTECDSFAAFCRRQSLSPVMFLNQTTRIFDEKLYPCIFQNFDLFTVTVAGYTSSSSTQQTVPFADVSGLQPQNVPHSVISGSRNPLLCFPYLSQHHLAAYDNPGFAR</sequence>
<reference evidence="2" key="1">
    <citation type="submission" date="2019-03" db="EMBL/GenBank/DDBJ databases">
        <title>Improved annotation for the trematode Fasciola hepatica.</title>
        <authorList>
            <person name="Choi Y.-J."/>
            <person name="Martin J."/>
            <person name="Mitreva M."/>
        </authorList>
    </citation>
    <scope>NUCLEOTIDE SEQUENCE [LARGE SCALE GENOMIC DNA]</scope>
</reference>
<evidence type="ECO:0000313" key="2">
    <source>
        <dbReference type="EMBL" id="THD26872.1"/>
    </source>
</evidence>
<gene>
    <name evidence="2" type="ORF">D915_002327</name>
</gene>
<keyword evidence="3" id="KW-1185">Reference proteome</keyword>
<feature type="region of interest" description="Disordered" evidence="1">
    <location>
        <begin position="414"/>
        <end position="468"/>
    </location>
</feature>
<accession>A0A4E0S1U8</accession>
<dbReference type="EMBL" id="JXXN02000602">
    <property type="protein sequence ID" value="THD26872.1"/>
    <property type="molecule type" value="Genomic_DNA"/>
</dbReference>
<dbReference type="AlphaFoldDB" id="A0A4E0S1U8"/>
<dbReference type="Proteomes" id="UP000230066">
    <property type="component" value="Unassembled WGS sequence"/>
</dbReference>
<proteinExistence type="predicted"/>
<organism evidence="2 3">
    <name type="scientific">Fasciola hepatica</name>
    <name type="common">Liver fluke</name>
    <dbReference type="NCBI Taxonomy" id="6192"/>
    <lineage>
        <taxon>Eukaryota</taxon>
        <taxon>Metazoa</taxon>
        <taxon>Spiralia</taxon>
        <taxon>Lophotrochozoa</taxon>
        <taxon>Platyhelminthes</taxon>
        <taxon>Trematoda</taxon>
        <taxon>Digenea</taxon>
        <taxon>Plagiorchiida</taxon>
        <taxon>Echinostomata</taxon>
        <taxon>Echinostomatoidea</taxon>
        <taxon>Fasciolidae</taxon>
        <taxon>Fasciola</taxon>
    </lineage>
</organism>
<comment type="caution">
    <text evidence="2">The sequence shown here is derived from an EMBL/GenBank/DDBJ whole genome shotgun (WGS) entry which is preliminary data.</text>
</comment>
<feature type="compositionally biased region" description="Polar residues" evidence="1">
    <location>
        <begin position="423"/>
        <end position="468"/>
    </location>
</feature>